<keyword evidence="6" id="KW-1185">Reference proteome</keyword>
<feature type="region of interest" description="Disordered" evidence="3">
    <location>
        <begin position="1"/>
        <end position="133"/>
    </location>
</feature>
<proteinExistence type="inferred from homology"/>
<evidence type="ECO:0000313" key="5">
    <source>
        <dbReference type="EMBL" id="TQM55121.1"/>
    </source>
</evidence>
<comment type="function">
    <text evidence="2">May play a role in septum formation.</text>
</comment>
<gene>
    <name evidence="5" type="ORF">FBY41_4449</name>
</gene>
<accession>A0A543H9V4</accession>
<evidence type="ECO:0000259" key="4">
    <source>
        <dbReference type="Pfam" id="PF13614"/>
    </source>
</evidence>
<dbReference type="Pfam" id="PF13614">
    <property type="entry name" value="AAA_31"/>
    <property type="match status" value="1"/>
</dbReference>
<evidence type="ECO:0000313" key="6">
    <source>
        <dbReference type="Proteomes" id="UP000316747"/>
    </source>
</evidence>
<dbReference type="FunFam" id="3.40.50.300:FF:000285">
    <property type="entry name" value="Sporulation initiation inhibitor Soj"/>
    <property type="match status" value="1"/>
</dbReference>
<dbReference type="AlphaFoldDB" id="A0A543H9V4"/>
<dbReference type="EMBL" id="VFPM01000005">
    <property type="protein sequence ID" value="TQM55121.1"/>
    <property type="molecule type" value="Genomic_DNA"/>
</dbReference>
<dbReference type="InterPro" id="IPR027417">
    <property type="entry name" value="P-loop_NTPase"/>
</dbReference>
<dbReference type="Gene3D" id="3.40.50.300">
    <property type="entry name" value="P-loop containing nucleotide triphosphate hydrolases"/>
    <property type="match status" value="1"/>
</dbReference>
<organism evidence="5 6">
    <name type="scientific">Humibacillus xanthopallidus</name>
    <dbReference type="NCBI Taxonomy" id="412689"/>
    <lineage>
        <taxon>Bacteria</taxon>
        <taxon>Bacillati</taxon>
        <taxon>Actinomycetota</taxon>
        <taxon>Actinomycetes</taxon>
        <taxon>Micrococcales</taxon>
        <taxon>Intrasporangiaceae</taxon>
        <taxon>Humibacillus</taxon>
    </lineage>
</organism>
<comment type="similarity">
    <text evidence="1">Belongs to the ParA family.</text>
</comment>
<dbReference type="PANTHER" id="PTHR13696:SF52">
    <property type="entry name" value="PARA FAMILY PROTEIN CT_582"/>
    <property type="match status" value="1"/>
</dbReference>
<dbReference type="PANTHER" id="PTHR13696">
    <property type="entry name" value="P-LOOP CONTAINING NUCLEOSIDE TRIPHOSPHATE HYDROLASE"/>
    <property type="match status" value="1"/>
</dbReference>
<dbReference type="CDD" id="cd02042">
    <property type="entry name" value="ParAB_family"/>
    <property type="match status" value="1"/>
</dbReference>
<dbReference type="InterPro" id="IPR050678">
    <property type="entry name" value="DNA_Partitioning_ATPase"/>
</dbReference>
<reference evidence="5 6" key="1">
    <citation type="submission" date="2019-06" db="EMBL/GenBank/DDBJ databases">
        <title>Genome sequencing of plant associated microbes to promote plant fitness in Sorghum bicolor and Oryza sativa.</title>
        <authorList>
            <person name="Coleman-Derr D."/>
        </authorList>
    </citation>
    <scope>NUCLEOTIDE SEQUENCE [LARGE SCALE GENOMIC DNA]</scope>
    <source>
        <strain evidence="5 6">KV-663</strain>
    </source>
</reference>
<dbReference type="Proteomes" id="UP000316747">
    <property type="component" value="Unassembled WGS sequence"/>
</dbReference>
<sequence length="456" mass="47786">MTLSTNLGWPSEPEPTPEHRRLGWLARMLNVSRETEVEPDEAEDAAGLAGRADSRVDSPVESPADSGVDSPDTALGTDGERASTPTGTSVGTAIHTRTEPPVGGPPPVDNAVDNSAHQPVSEHETTDSGAGDNTVDEAMMAAAPTRPDGPSARDRDALAAAIPDAGDDTPLARDLADNARRRIQLTGRPFPKPAVPRVLTVANQKGGVGKTTTTVNVAAAMAQAGLQVLVIDLDPQGNASTALGIDHHAEVPSIYDVLVDGAPLLEVVQPCTTVPGLFCAPATIDLAGAEIELVSLVARESRLQRAIAAAADTGHSYDYILIDCPPSLGLLTVNAMVAASEVFIPIQCEYYALEGLSQLLKNIELVRAHLNPPLHVSTILLTMYDGRTRLSAQVAEEVREHFPQEVLRTTVPRSVRVSEAPSFGETVMTYDPASSGALAYLEAAGEIADRGASGPQ</sequence>
<comment type="caution">
    <text evidence="5">The sequence shown here is derived from an EMBL/GenBank/DDBJ whole genome shotgun (WGS) entry which is preliminary data.</text>
</comment>
<feature type="domain" description="AAA" evidence="4">
    <location>
        <begin position="197"/>
        <end position="375"/>
    </location>
</feature>
<evidence type="ECO:0000256" key="3">
    <source>
        <dbReference type="SAM" id="MobiDB-lite"/>
    </source>
</evidence>
<evidence type="ECO:0000256" key="2">
    <source>
        <dbReference type="ARBA" id="ARBA00059092"/>
    </source>
</evidence>
<name>A0A543H9V4_9MICO</name>
<dbReference type="InterPro" id="IPR025669">
    <property type="entry name" value="AAA_dom"/>
</dbReference>
<dbReference type="SUPFAM" id="SSF52540">
    <property type="entry name" value="P-loop containing nucleoside triphosphate hydrolases"/>
    <property type="match status" value="1"/>
</dbReference>
<evidence type="ECO:0000256" key="1">
    <source>
        <dbReference type="ARBA" id="ARBA00006976"/>
    </source>
</evidence>
<protein>
    <submittedName>
        <fullName evidence="5">Chromosome partitioning protein</fullName>
    </submittedName>
</protein>